<accession>A0A369JUR3</accession>
<protein>
    <submittedName>
        <fullName evidence="2">Uncharacterized protein</fullName>
    </submittedName>
</protein>
<feature type="region of interest" description="Disordered" evidence="1">
    <location>
        <begin position="62"/>
        <end position="81"/>
    </location>
</feature>
<evidence type="ECO:0000313" key="3">
    <source>
        <dbReference type="Proteomes" id="UP000076154"/>
    </source>
</evidence>
<dbReference type="AlphaFoldDB" id="A0A369JUR3"/>
<sequence>MHHIMKFPPIPSFTSVVFLLATATKRPMHKTHKPAIPMTSSKPLGISSISSPYMALKRNPCTSCANSSRRNLQRASLPGVK</sequence>
<organism evidence="2 3">
    <name type="scientific">Hypsizygus marmoreus</name>
    <name type="common">White beech mushroom</name>
    <name type="synonym">Agaricus marmoreus</name>
    <dbReference type="NCBI Taxonomy" id="39966"/>
    <lineage>
        <taxon>Eukaryota</taxon>
        <taxon>Fungi</taxon>
        <taxon>Dikarya</taxon>
        <taxon>Basidiomycota</taxon>
        <taxon>Agaricomycotina</taxon>
        <taxon>Agaricomycetes</taxon>
        <taxon>Agaricomycetidae</taxon>
        <taxon>Agaricales</taxon>
        <taxon>Tricholomatineae</taxon>
        <taxon>Lyophyllaceae</taxon>
        <taxon>Hypsizygus</taxon>
    </lineage>
</organism>
<keyword evidence="3" id="KW-1185">Reference proteome</keyword>
<evidence type="ECO:0000256" key="1">
    <source>
        <dbReference type="SAM" id="MobiDB-lite"/>
    </source>
</evidence>
<proteinExistence type="predicted"/>
<name>A0A369JUR3_HYPMA</name>
<feature type="compositionally biased region" description="Polar residues" evidence="1">
    <location>
        <begin position="62"/>
        <end position="74"/>
    </location>
</feature>
<gene>
    <name evidence="2" type="ORF">Hypma_008548</name>
</gene>
<reference evidence="2" key="1">
    <citation type="submission" date="2018-04" db="EMBL/GenBank/DDBJ databases">
        <title>Whole genome sequencing of Hypsizygus marmoreus.</title>
        <authorList>
            <person name="Choi I.-G."/>
            <person name="Min B."/>
            <person name="Kim J.-G."/>
            <person name="Kim S."/>
            <person name="Oh Y.-L."/>
            <person name="Kong W.-S."/>
            <person name="Park H."/>
            <person name="Jeong J."/>
            <person name="Song E.-S."/>
        </authorList>
    </citation>
    <scope>NUCLEOTIDE SEQUENCE [LARGE SCALE GENOMIC DNA]</scope>
    <source>
        <strain evidence="2">51987-8</strain>
    </source>
</reference>
<dbReference type="InParanoid" id="A0A369JUR3"/>
<dbReference type="Proteomes" id="UP000076154">
    <property type="component" value="Unassembled WGS sequence"/>
</dbReference>
<comment type="caution">
    <text evidence="2">The sequence shown here is derived from an EMBL/GenBank/DDBJ whole genome shotgun (WGS) entry which is preliminary data.</text>
</comment>
<dbReference type="EMBL" id="LUEZ02000045">
    <property type="protein sequence ID" value="RDB24095.1"/>
    <property type="molecule type" value="Genomic_DNA"/>
</dbReference>
<evidence type="ECO:0000313" key="2">
    <source>
        <dbReference type="EMBL" id="RDB24095.1"/>
    </source>
</evidence>